<accession>A0AAD2K3M5</accession>
<dbReference type="EMBL" id="CAVNYO010000419">
    <property type="protein sequence ID" value="CAK5277120.1"/>
    <property type="molecule type" value="Genomic_DNA"/>
</dbReference>
<dbReference type="AlphaFoldDB" id="A0AAD2K3M5"/>
<feature type="non-terminal residue" evidence="2">
    <location>
        <position position="1"/>
    </location>
</feature>
<dbReference type="Proteomes" id="UP001295794">
    <property type="component" value="Unassembled WGS sequence"/>
</dbReference>
<organism evidence="2 3">
    <name type="scientific">Mycena citricolor</name>
    <dbReference type="NCBI Taxonomy" id="2018698"/>
    <lineage>
        <taxon>Eukaryota</taxon>
        <taxon>Fungi</taxon>
        <taxon>Dikarya</taxon>
        <taxon>Basidiomycota</taxon>
        <taxon>Agaricomycotina</taxon>
        <taxon>Agaricomycetes</taxon>
        <taxon>Agaricomycetidae</taxon>
        <taxon>Agaricales</taxon>
        <taxon>Marasmiineae</taxon>
        <taxon>Mycenaceae</taxon>
        <taxon>Mycena</taxon>
    </lineage>
</organism>
<reference evidence="2" key="1">
    <citation type="submission" date="2023-11" db="EMBL/GenBank/DDBJ databases">
        <authorList>
            <person name="De Vega J J."/>
            <person name="De Vega J J."/>
        </authorList>
    </citation>
    <scope>NUCLEOTIDE SEQUENCE</scope>
</reference>
<evidence type="ECO:0000313" key="3">
    <source>
        <dbReference type="Proteomes" id="UP001295794"/>
    </source>
</evidence>
<protein>
    <submittedName>
        <fullName evidence="2">Uncharacterized protein</fullName>
    </submittedName>
</protein>
<sequence>QGYQGLHPIIVFCSGLPIWIHHITCDRSVTLPTPATRPQDSSHFAGLS</sequence>
<proteinExistence type="predicted"/>
<evidence type="ECO:0000313" key="2">
    <source>
        <dbReference type="EMBL" id="CAK5277120.1"/>
    </source>
</evidence>
<name>A0AAD2K3M5_9AGAR</name>
<dbReference type="EMBL" id="CAVNYO010000108">
    <property type="protein sequence ID" value="CAK5266186.1"/>
    <property type="molecule type" value="Genomic_DNA"/>
</dbReference>
<gene>
    <name evidence="2" type="ORF">MYCIT1_LOCUS25923</name>
    <name evidence="1" type="ORF">MYCIT1_LOCUS7776</name>
</gene>
<evidence type="ECO:0000313" key="1">
    <source>
        <dbReference type="EMBL" id="CAK5266186.1"/>
    </source>
</evidence>
<comment type="caution">
    <text evidence="2">The sequence shown here is derived from an EMBL/GenBank/DDBJ whole genome shotgun (WGS) entry which is preliminary data.</text>
</comment>
<keyword evidence="3" id="KW-1185">Reference proteome</keyword>